<evidence type="ECO:0000259" key="3">
    <source>
        <dbReference type="PROSITE" id="PS50158"/>
    </source>
</evidence>
<dbReference type="VEuPathDB" id="VectorBase:RSAN_054879"/>
<evidence type="ECO:0000256" key="1">
    <source>
        <dbReference type="PROSITE-ProRule" id="PRU00047"/>
    </source>
</evidence>
<dbReference type="GO" id="GO:0071897">
    <property type="term" value="P:DNA biosynthetic process"/>
    <property type="evidence" value="ECO:0007669"/>
    <property type="project" value="UniProtKB-ARBA"/>
</dbReference>
<keyword evidence="6" id="KW-1185">Reference proteome</keyword>
<reference evidence="5" key="2">
    <citation type="submission" date="2021-09" db="EMBL/GenBank/DDBJ databases">
        <authorList>
            <person name="Jia N."/>
            <person name="Wang J."/>
            <person name="Shi W."/>
            <person name="Du L."/>
            <person name="Sun Y."/>
            <person name="Zhan W."/>
            <person name="Jiang J."/>
            <person name="Wang Q."/>
            <person name="Zhang B."/>
            <person name="Ji P."/>
            <person name="Sakyi L.B."/>
            <person name="Cui X."/>
            <person name="Yuan T."/>
            <person name="Jiang B."/>
            <person name="Yang W."/>
            <person name="Lam T.T.-Y."/>
            <person name="Chang Q."/>
            <person name="Ding S."/>
            <person name="Wang X."/>
            <person name="Zhu J."/>
            <person name="Ruan X."/>
            <person name="Zhao L."/>
            <person name="Wei J."/>
            <person name="Que T."/>
            <person name="Du C."/>
            <person name="Cheng J."/>
            <person name="Dai P."/>
            <person name="Han X."/>
            <person name="Huang E."/>
            <person name="Gao Y."/>
            <person name="Liu J."/>
            <person name="Shao H."/>
            <person name="Ye R."/>
            <person name="Li L."/>
            <person name="Wei W."/>
            <person name="Wang X."/>
            <person name="Wang C."/>
            <person name="Huo Q."/>
            <person name="Li W."/>
            <person name="Guo W."/>
            <person name="Chen H."/>
            <person name="Chen S."/>
            <person name="Zhou L."/>
            <person name="Zhou L."/>
            <person name="Ni X."/>
            <person name="Tian J."/>
            <person name="Zhou Y."/>
            <person name="Sheng Y."/>
            <person name="Liu T."/>
            <person name="Pan Y."/>
            <person name="Xia L."/>
            <person name="Li J."/>
            <person name="Zhao F."/>
            <person name="Cao W."/>
        </authorList>
    </citation>
    <scope>NUCLEOTIDE SEQUENCE</scope>
    <source>
        <strain evidence="5">Rsan-2018</strain>
        <tissue evidence="5">Larvae</tissue>
    </source>
</reference>
<keyword evidence="1" id="KW-0862">Zinc</keyword>
<dbReference type="InterPro" id="IPR002156">
    <property type="entry name" value="RNaseH_domain"/>
</dbReference>
<dbReference type="GO" id="GO:0008270">
    <property type="term" value="F:zinc ion binding"/>
    <property type="evidence" value="ECO:0007669"/>
    <property type="project" value="UniProtKB-KW"/>
</dbReference>
<dbReference type="EMBL" id="JABSTV010001249">
    <property type="protein sequence ID" value="KAH7963707.1"/>
    <property type="molecule type" value="Genomic_DNA"/>
</dbReference>
<organism evidence="5 6">
    <name type="scientific">Rhipicephalus sanguineus</name>
    <name type="common">Brown dog tick</name>
    <name type="synonym">Ixodes sanguineus</name>
    <dbReference type="NCBI Taxonomy" id="34632"/>
    <lineage>
        <taxon>Eukaryota</taxon>
        <taxon>Metazoa</taxon>
        <taxon>Ecdysozoa</taxon>
        <taxon>Arthropoda</taxon>
        <taxon>Chelicerata</taxon>
        <taxon>Arachnida</taxon>
        <taxon>Acari</taxon>
        <taxon>Parasitiformes</taxon>
        <taxon>Ixodida</taxon>
        <taxon>Ixodoidea</taxon>
        <taxon>Ixodidae</taxon>
        <taxon>Rhipicephalinae</taxon>
        <taxon>Rhipicephalus</taxon>
        <taxon>Rhipicephalus</taxon>
    </lineage>
</organism>
<evidence type="ECO:0000259" key="4">
    <source>
        <dbReference type="PROSITE" id="PS50878"/>
    </source>
</evidence>
<feature type="compositionally biased region" description="Polar residues" evidence="2">
    <location>
        <begin position="51"/>
        <end position="64"/>
    </location>
</feature>
<dbReference type="SUPFAM" id="SSF56219">
    <property type="entry name" value="DNase I-like"/>
    <property type="match status" value="1"/>
</dbReference>
<dbReference type="Pfam" id="PF00075">
    <property type="entry name" value="RNase_H"/>
    <property type="match status" value="1"/>
</dbReference>
<accession>A0A9D4Q3J9</accession>
<dbReference type="VEuPathDB" id="VectorBase:RSAN_053897"/>
<evidence type="ECO:0000256" key="2">
    <source>
        <dbReference type="SAM" id="MobiDB-lite"/>
    </source>
</evidence>
<keyword evidence="1" id="KW-0863">Zinc-finger</keyword>
<dbReference type="InterPro" id="IPR005135">
    <property type="entry name" value="Endo/exonuclease/phosphatase"/>
</dbReference>
<dbReference type="PROSITE" id="PS50158">
    <property type="entry name" value="ZF_CCHC"/>
    <property type="match status" value="1"/>
</dbReference>
<dbReference type="PANTHER" id="PTHR19446">
    <property type="entry name" value="REVERSE TRANSCRIPTASES"/>
    <property type="match status" value="1"/>
</dbReference>
<evidence type="ECO:0008006" key="7">
    <source>
        <dbReference type="Google" id="ProtNLM"/>
    </source>
</evidence>
<dbReference type="GO" id="GO:0004523">
    <property type="term" value="F:RNA-DNA hybrid ribonuclease activity"/>
    <property type="evidence" value="ECO:0007669"/>
    <property type="project" value="InterPro"/>
</dbReference>
<dbReference type="Pfam" id="PF00078">
    <property type="entry name" value="RVT_1"/>
    <property type="match status" value="1"/>
</dbReference>
<reference evidence="5" key="1">
    <citation type="journal article" date="2020" name="Cell">
        <title>Large-Scale Comparative Analyses of Tick Genomes Elucidate Their Genetic Diversity and Vector Capacities.</title>
        <authorList>
            <consortium name="Tick Genome and Microbiome Consortium (TIGMIC)"/>
            <person name="Jia N."/>
            <person name="Wang J."/>
            <person name="Shi W."/>
            <person name="Du L."/>
            <person name="Sun Y."/>
            <person name="Zhan W."/>
            <person name="Jiang J.F."/>
            <person name="Wang Q."/>
            <person name="Zhang B."/>
            <person name="Ji P."/>
            <person name="Bell-Sakyi L."/>
            <person name="Cui X.M."/>
            <person name="Yuan T.T."/>
            <person name="Jiang B.G."/>
            <person name="Yang W.F."/>
            <person name="Lam T.T."/>
            <person name="Chang Q.C."/>
            <person name="Ding S.J."/>
            <person name="Wang X.J."/>
            <person name="Zhu J.G."/>
            <person name="Ruan X.D."/>
            <person name="Zhao L."/>
            <person name="Wei J.T."/>
            <person name="Ye R.Z."/>
            <person name="Que T.C."/>
            <person name="Du C.H."/>
            <person name="Zhou Y.H."/>
            <person name="Cheng J.X."/>
            <person name="Dai P.F."/>
            <person name="Guo W.B."/>
            <person name="Han X.H."/>
            <person name="Huang E.J."/>
            <person name="Li L.F."/>
            <person name="Wei W."/>
            <person name="Gao Y.C."/>
            <person name="Liu J.Z."/>
            <person name="Shao H.Z."/>
            <person name="Wang X."/>
            <person name="Wang C.C."/>
            <person name="Yang T.C."/>
            <person name="Huo Q.B."/>
            <person name="Li W."/>
            <person name="Chen H.Y."/>
            <person name="Chen S.E."/>
            <person name="Zhou L.G."/>
            <person name="Ni X.B."/>
            <person name="Tian J.H."/>
            <person name="Sheng Y."/>
            <person name="Liu T."/>
            <person name="Pan Y.S."/>
            <person name="Xia L.Y."/>
            <person name="Li J."/>
            <person name="Zhao F."/>
            <person name="Cao W.C."/>
        </authorList>
    </citation>
    <scope>NUCLEOTIDE SEQUENCE</scope>
    <source>
        <strain evidence="5">Rsan-2018</strain>
    </source>
</reference>
<feature type="domain" description="Reverse transcriptase" evidence="4">
    <location>
        <begin position="735"/>
        <end position="998"/>
    </location>
</feature>
<dbReference type="InterPro" id="IPR001878">
    <property type="entry name" value="Znf_CCHC"/>
</dbReference>
<feature type="region of interest" description="Disordered" evidence="2">
    <location>
        <begin position="39"/>
        <end position="85"/>
    </location>
</feature>
<dbReference type="AlphaFoldDB" id="A0A9D4Q3J9"/>
<dbReference type="Pfam" id="PF14529">
    <property type="entry name" value="Exo_endo_phos_2"/>
    <property type="match status" value="1"/>
</dbReference>
<gene>
    <name evidence="5" type="ORF">HPB52_022445</name>
</gene>
<dbReference type="InterPro" id="IPR000477">
    <property type="entry name" value="RT_dom"/>
</dbReference>
<feature type="domain" description="CCHC-type" evidence="3">
    <location>
        <begin position="329"/>
        <end position="342"/>
    </location>
</feature>
<proteinExistence type="predicted"/>
<feature type="region of interest" description="Disordered" evidence="2">
    <location>
        <begin position="1"/>
        <end position="26"/>
    </location>
</feature>
<dbReference type="Proteomes" id="UP000821837">
    <property type="component" value="Chromosome 3"/>
</dbReference>
<sequence length="1229" mass="135512">MSSISSTNAVSPARSSPQDFGSDSGSAFSCFSTAGNEIIANVQENRDQEGNSRSQSPDPSTASAEQRHIPASDGDNDDALSSVSQTTAVLTTSRLDVGTRVQARAREIEEVLSRFCLDAGNRIPVNARHFIMARVFELVELCSDLGAGAASERGAVLALKDQLVETRGENTALHQRAILAESRSCLLPPVLAANDAATAAFPPSQPDHPAALLQRSVPGPPRQPAPRTYAAALASGMEPPGPPSRTLPSGTSAPAIPPGLHEHVAFVTPLAPSTTPARDTLRLIKANIDPDGLPSGLWRIYTSLRARFVPSTDTAEACPVRDDAARAVCTRCGTEGHLGTDCAVRMGGPAVTCVECRRAGLEASGHPTRHPLCPLLVDRDYTSYSIADDSSAMIVTRKPPFDVCPLLVSKNVVAIYCEGPTFTFIFVSMYAPPHSPLENVLEELTNVLSLSRSPHVIVAGDFNSKHRLWGQVESDEHGLLLAQIALAQRLLPLNDAESLPTYETPYTASWIDLTLAKPSVVSTAFRWTVHDDTTYSEHRLVEVRIGLHLSRDAANSLCPTRTVACTSGAPLVRSGFGRVPGVLGCLRRHRSAVAAKRRRFQRARDPTMRTFYRGEYTAALSIYRQNIEEARDQHIRGYALSCVQRSLFAAPFKAAFGRLHQYRCLLSLLAPYGTCTTTHLESAALLRRTQTAVDDPATDAQVHTVTRALATSPYNTPLQDVPFSHEEVVDVLRRTPNNSAAGPDNSTPLMMKALCRYHPDFLLMIFNAALSLGYFPCCWRRARVTFIHKPGRPPERTSSYRPICVSSDQLLRFRNACTPAILISVDFHGAFDSVWHPYVLRYFRERLLHSKLYHLLRTFLEERTVFLRSHAGQVEASPSLSSPQGSPLSPLLWNVVIDNLLFLRMPRGVTVQAYADDTVILLPAATTAALSELTLEVLRRVRLWADSVKVSLNRDKTFCVLFHHGARGVARTRITVRPPGAQTALAFKDSIRILGVVFDARLSFFKHADYLRDKVTTLAARVAARYVAFGALRFRPEWVALPHKDVVQHPSLPAIAPFRRLSRHAACNACRVPGIPIYTDGSYTNLSAGAAYVTACRCFRRRFTQNAEPHVMEIRRLLNTVRRRSPVHLYHVPGHAGVFGNEVADYLSQRATRVGLRRIPSPFRVVRRQFRQELLAMWNDSWRADFRRTELHRWVQDLRDMPSFFPPPQPLVTLVTGHGRSPNTSTGSA</sequence>
<dbReference type="PROSITE" id="PS50878">
    <property type="entry name" value="RT_POL"/>
    <property type="match status" value="1"/>
</dbReference>
<dbReference type="InterPro" id="IPR036691">
    <property type="entry name" value="Endo/exonu/phosph_ase_sf"/>
</dbReference>
<dbReference type="SUPFAM" id="SSF56672">
    <property type="entry name" value="DNA/RNA polymerases"/>
    <property type="match status" value="1"/>
</dbReference>
<comment type="caution">
    <text evidence="5">The sequence shown here is derived from an EMBL/GenBank/DDBJ whole genome shotgun (WGS) entry which is preliminary data.</text>
</comment>
<evidence type="ECO:0000313" key="6">
    <source>
        <dbReference type="Proteomes" id="UP000821837"/>
    </source>
</evidence>
<protein>
    <recommendedName>
        <fullName evidence="7">Reverse transcriptase</fullName>
    </recommendedName>
</protein>
<dbReference type="InterPro" id="IPR043502">
    <property type="entry name" value="DNA/RNA_pol_sf"/>
</dbReference>
<evidence type="ECO:0000313" key="5">
    <source>
        <dbReference type="EMBL" id="KAH7963707.1"/>
    </source>
</evidence>
<dbReference type="InterPro" id="IPR012337">
    <property type="entry name" value="RNaseH-like_sf"/>
</dbReference>
<dbReference type="Gene3D" id="3.30.420.10">
    <property type="entry name" value="Ribonuclease H-like superfamily/Ribonuclease H"/>
    <property type="match status" value="1"/>
</dbReference>
<dbReference type="GO" id="GO:0003676">
    <property type="term" value="F:nucleic acid binding"/>
    <property type="evidence" value="ECO:0007669"/>
    <property type="project" value="InterPro"/>
</dbReference>
<keyword evidence="1" id="KW-0479">Metal-binding</keyword>
<name>A0A9D4Q3J9_RHISA</name>
<dbReference type="SUPFAM" id="SSF53098">
    <property type="entry name" value="Ribonuclease H-like"/>
    <property type="match status" value="1"/>
</dbReference>
<dbReference type="InterPro" id="IPR036397">
    <property type="entry name" value="RNaseH_sf"/>
</dbReference>
<dbReference type="Gene3D" id="3.60.10.10">
    <property type="entry name" value="Endonuclease/exonuclease/phosphatase"/>
    <property type="match status" value="1"/>
</dbReference>
<dbReference type="GO" id="GO:0042575">
    <property type="term" value="C:DNA polymerase complex"/>
    <property type="evidence" value="ECO:0007669"/>
    <property type="project" value="UniProtKB-ARBA"/>
</dbReference>